<name>A0A803N8N3_CHEQI</name>
<feature type="compositionally biased region" description="Basic and acidic residues" evidence="1">
    <location>
        <begin position="23"/>
        <end position="37"/>
    </location>
</feature>
<feature type="region of interest" description="Disordered" evidence="1">
    <location>
        <begin position="112"/>
        <end position="197"/>
    </location>
</feature>
<reference evidence="3" key="1">
    <citation type="journal article" date="2017" name="Nature">
        <title>The genome of Chenopodium quinoa.</title>
        <authorList>
            <person name="Jarvis D.E."/>
            <person name="Ho Y.S."/>
            <person name="Lightfoot D.J."/>
            <person name="Schmoeckel S.M."/>
            <person name="Li B."/>
            <person name="Borm T.J.A."/>
            <person name="Ohyanagi H."/>
            <person name="Mineta K."/>
            <person name="Michell C.T."/>
            <person name="Saber N."/>
            <person name="Kharbatia N.M."/>
            <person name="Rupper R.R."/>
            <person name="Sharp A.R."/>
            <person name="Dally N."/>
            <person name="Boughton B.A."/>
            <person name="Woo Y.H."/>
            <person name="Gao G."/>
            <person name="Schijlen E.G.W.M."/>
            <person name="Guo X."/>
            <person name="Momin A.A."/>
            <person name="Negrao S."/>
            <person name="Al-Babili S."/>
            <person name="Gehring C."/>
            <person name="Roessner U."/>
            <person name="Jung C."/>
            <person name="Murphy K."/>
            <person name="Arold S.T."/>
            <person name="Gojobori T."/>
            <person name="van der Linden C.G."/>
            <person name="van Loo E.N."/>
            <person name="Jellen E.N."/>
            <person name="Maughan P.J."/>
            <person name="Tester M."/>
        </authorList>
    </citation>
    <scope>NUCLEOTIDE SEQUENCE [LARGE SCALE GENOMIC DNA]</scope>
    <source>
        <strain evidence="3">cv. PI 614886</strain>
    </source>
</reference>
<dbReference type="InterPro" id="IPR013103">
    <property type="entry name" value="RVT_2"/>
</dbReference>
<dbReference type="InterPro" id="IPR043502">
    <property type="entry name" value="DNA/RNA_pol_sf"/>
</dbReference>
<reference evidence="3" key="2">
    <citation type="submission" date="2021-03" db="UniProtKB">
        <authorList>
            <consortium name="EnsemblPlants"/>
        </authorList>
    </citation>
    <scope>IDENTIFICATION</scope>
</reference>
<dbReference type="OMA" id="RANLRCT"/>
<keyword evidence="4" id="KW-1185">Reference proteome</keyword>
<dbReference type="PANTHER" id="PTHR11439">
    <property type="entry name" value="GAG-POL-RELATED RETROTRANSPOSON"/>
    <property type="match status" value="1"/>
</dbReference>
<feature type="compositionally biased region" description="Low complexity" evidence="1">
    <location>
        <begin position="7"/>
        <end position="21"/>
    </location>
</feature>
<sequence>MKTGDKSSSAESSGIGSGFAARGRTEKPHFRRDDDRANLRCTLCGGTRHTKEGCFKIIGYPKWWSERKKKGDLKHKGTAAYSAGGETKEEMEEGKTGGAMAAASLNQKIGLNEKKEELDDPDPTEQVDKATETTDNTLQSSQPNTLPEDPTITLSEDLTRNEETEKYVLPPRSTRGVPPKRYDPDSKAQRSRYRQSNSDHTLFLKKRGELTTCLIIYVNDMIITGDDKEEIDQLKEKLFREFEMKDLGNLKYFLGIEVLRSQKDLAYAAGVVSRFMHKPQSQHLEAVYRTLRYLKGTLGRGVMFEKHGHLDLHAFTDADWGGDRDSRKSMF</sequence>
<dbReference type="AlphaFoldDB" id="A0A803N8N3"/>
<evidence type="ECO:0000313" key="3">
    <source>
        <dbReference type="EnsemblPlants" id="AUR62042216-RA:cds"/>
    </source>
</evidence>
<feature type="region of interest" description="Disordered" evidence="1">
    <location>
        <begin position="68"/>
        <end position="98"/>
    </location>
</feature>
<feature type="region of interest" description="Disordered" evidence="1">
    <location>
        <begin position="1"/>
        <end position="37"/>
    </location>
</feature>
<proteinExistence type="predicted"/>
<organism evidence="3 4">
    <name type="scientific">Chenopodium quinoa</name>
    <name type="common">Quinoa</name>
    <dbReference type="NCBI Taxonomy" id="63459"/>
    <lineage>
        <taxon>Eukaryota</taxon>
        <taxon>Viridiplantae</taxon>
        <taxon>Streptophyta</taxon>
        <taxon>Embryophyta</taxon>
        <taxon>Tracheophyta</taxon>
        <taxon>Spermatophyta</taxon>
        <taxon>Magnoliopsida</taxon>
        <taxon>eudicotyledons</taxon>
        <taxon>Gunneridae</taxon>
        <taxon>Pentapetalae</taxon>
        <taxon>Caryophyllales</taxon>
        <taxon>Chenopodiaceae</taxon>
        <taxon>Chenopodioideae</taxon>
        <taxon>Atripliceae</taxon>
        <taxon>Chenopodium</taxon>
    </lineage>
</organism>
<feature type="compositionally biased region" description="Basic and acidic residues" evidence="1">
    <location>
        <begin position="157"/>
        <end position="166"/>
    </location>
</feature>
<feature type="compositionally biased region" description="Basic residues" evidence="1">
    <location>
        <begin position="68"/>
        <end position="77"/>
    </location>
</feature>
<feature type="compositionally biased region" description="Polar residues" evidence="1">
    <location>
        <begin position="133"/>
        <end position="145"/>
    </location>
</feature>
<evidence type="ECO:0000256" key="1">
    <source>
        <dbReference type="SAM" id="MobiDB-lite"/>
    </source>
</evidence>
<dbReference type="SUPFAM" id="SSF56672">
    <property type="entry name" value="DNA/RNA polymerases"/>
    <property type="match status" value="1"/>
</dbReference>
<feature type="domain" description="Reverse transcriptase Ty1/copia-type" evidence="2">
    <location>
        <begin position="191"/>
        <end position="261"/>
    </location>
</feature>
<evidence type="ECO:0000313" key="4">
    <source>
        <dbReference type="Proteomes" id="UP000596660"/>
    </source>
</evidence>
<evidence type="ECO:0000259" key="2">
    <source>
        <dbReference type="Pfam" id="PF07727"/>
    </source>
</evidence>
<protein>
    <recommendedName>
        <fullName evidence="2">Reverse transcriptase Ty1/copia-type domain-containing protein</fullName>
    </recommendedName>
</protein>
<dbReference type="EnsemblPlants" id="AUR62042216-RA">
    <property type="protein sequence ID" value="AUR62042216-RA:cds"/>
    <property type="gene ID" value="AUR62042216"/>
</dbReference>
<dbReference type="Proteomes" id="UP000596660">
    <property type="component" value="Unplaced"/>
</dbReference>
<dbReference type="Pfam" id="PF07727">
    <property type="entry name" value="RVT_2"/>
    <property type="match status" value="1"/>
</dbReference>
<dbReference type="PANTHER" id="PTHR11439:SF467">
    <property type="entry name" value="INTEGRASE CATALYTIC DOMAIN-CONTAINING PROTEIN"/>
    <property type="match status" value="1"/>
</dbReference>
<dbReference type="Gramene" id="AUR62042216-RA">
    <property type="protein sequence ID" value="AUR62042216-RA:cds"/>
    <property type="gene ID" value="AUR62042216"/>
</dbReference>
<accession>A0A803N8N3</accession>